<feature type="region of interest" description="Disordered" evidence="1">
    <location>
        <begin position="392"/>
        <end position="413"/>
    </location>
</feature>
<dbReference type="Proteomes" id="UP000785679">
    <property type="component" value="Unassembled WGS sequence"/>
</dbReference>
<feature type="compositionally biased region" description="Polar residues" evidence="1">
    <location>
        <begin position="26"/>
        <end position="49"/>
    </location>
</feature>
<protein>
    <submittedName>
        <fullName evidence="2">Uncharacterized protein</fullName>
    </submittedName>
</protein>
<accession>A0A8J8T6H5</accession>
<dbReference type="EMBL" id="RRYP01003960">
    <property type="protein sequence ID" value="TNV83301.1"/>
    <property type="molecule type" value="Genomic_DNA"/>
</dbReference>
<proteinExistence type="predicted"/>
<name>A0A8J8T6H5_HALGN</name>
<feature type="compositionally biased region" description="Polar residues" evidence="1">
    <location>
        <begin position="441"/>
        <end position="452"/>
    </location>
</feature>
<feature type="region of interest" description="Disordered" evidence="1">
    <location>
        <begin position="26"/>
        <end position="50"/>
    </location>
</feature>
<gene>
    <name evidence="2" type="ORF">FGO68_gene3671</name>
</gene>
<feature type="region of interest" description="Disordered" evidence="1">
    <location>
        <begin position="246"/>
        <end position="270"/>
    </location>
</feature>
<feature type="compositionally biased region" description="Polar residues" evidence="1">
    <location>
        <begin position="169"/>
        <end position="186"/>
    </location>
</feature>
<organism evidence="2 3">
    <name type="scientific">Halteria grandinella</name>
    <dbReference type="NCBI Taxonomy" id="5974"/>
    <lineage>
        <taxon>Eukaryota</taxon>
        <taxon>Sar</taxon>
        <taxon>Alveolata</taxon>
        <taxon>Ciliophora</taxon>
        <taxon>Intramacronucleata</taxon>
        <taxon>Spirotrichea</taxon>
        <taxon>Stichotrichia</taxon>
        <taxon>Sporadotrichida</taxon>
        <taxon>Halteriidae</taxon>
        <taxon>Halteria</taxon>
    </lineage>
</organism>
<evidence type="ECO:0000313" key="2">
    <source>
        <dbReference type="EMBL" id="TNV83301.1"/>
    </source>
</evidence>
<feature type="region of interest" description="Disordered" evidence="1">
    <location>
        <begin position="330"/>
        <end position="360"/>
    </location>
</feature>
<keyword evidence="3" id="KW-1185">Reference proteome</keyword>
<dbReference type="AlphaFoldDB" id="A0A8J8T6H5"/>
<comment type="caution">
    <text evidence="2">The sequence shown here is derived from an EMBL/GenBank/DDBJ whole genome shotgun (WGS) entry which is preliminary data.</text>
</comment>
<evidence type="ECO:0000256" key="1">
    <source>
        <dbReference type="SAM" id="MobiDB-lite"/>
    </source>
</evidence>
<sequence length="639" mass="72564">MGNTNCCQNKDPNEQLLNVTIHPMTPQQRKIQQAQQEYQSNIEDPQQNLEGGVLEKAAEKYGSTERNAQVEEHLHEEGNALLARNDPNMMRDSFSQQQLSPNASMVSHTEIIRLNSTLNGGGHSLNNTLNGTQMMRLETIGQEDHLDVGERIETSEYVSNTLSEINRARSNQLDKITSSSTHNIPKSSDVRHDRSNSPMKDSRGAQIEDRPFLIGMGNGDDRFSFTQIKSPMPLWEVDSVRASQDDRRRFGSYGNQGSIKKNHDGNQSDEEMPMLTLQSFDMVTEDNKEEALQNHIQYVEENEVLEKDENAQIMKLEDYQKIKSKQAALETTQFDASESPPDDQRNQPVRASGDSEIKQRNLESEYQEMAKRLELSLQNGDGQAIQNPFQEHKEQENANDEEQEFQGSQGISSAHNTNVIRLESHSSRLNSLETSVRRMTESQSLNHLSQSIRSREFSHHREPSGFTMHERGGSGSMDDEKFRLLSSSARKQLPHLREDSLEAKAEASAQQHQSVNNRALQDLKILRVKTRCLLRGIPLLLMLTLQTLYSTSRTWRAGKQQSKHSKNQGSAISTIQLRQLTRASFTIVTKLTRSTQPIPCSILRSSTRTQLIEQTVKVKSKSYKEVQSRIIIALRRTPF</sequence>
<feature type="region of interest" description="Disordered" evidence="1">
    <location>
        <begin position="169"/>
        <end position="205"/>
    </location>
</feature>
<feature type="compositionally biased region" description="Basic and acidic residues" evidence="1">
    <location>
        <begin position="188"/>
        <end position="205"/>
    </location>
</feature>
<reference evidence="2" key="1">
    <citation type="submission" date="2019-06" db="EMBL/GenBank/DDBJ databases">
        <authorList>
            <person name="Zheng W."/>
        </authorList>
    </citation>
    <scope>NUCLEOTIDE SEQUENCE</scope>
    <source>
        <strain evidence="2">QDHG01</strain>
    </source>
</reference>
<feature type="region of interest" description="Disordered" evidence="1">
    <location>
        <begin position="440"/>
        <end position="479"/>
    </location>
</feature>
<evidence type="ECO:0000313" key="3">
    <source>
        <dbReference type="Proteomes" id="UP000785679"/>
    </source>
</evidence>
<feature type="compositionally biased region" description="Basic and acidic residues" evidence="1">
    <location>
        <begin position="453"/>
        <end position="479"/>
    </location>
</feature>